<feature type="domain" description="Histidine kinase/HSP90-like ATPase" evidence="2">
    <location>
        <begin position="195"/>
        <end position="303"/>
    </location>
</feature>
<organism evidence="4 5">
    <name type="scientific">Streptomyces liliiviolaceus</name>
    <dbReference type="NCBI Taxonomy" id="2823109"/>
    <lineage>
        <taxon>Bacteria</taxon>
        <taxon>Bacillati</taxon>
        <taxon>Actinomycetota</taxon>
        <taxon>Actinomycetes</taxon>
        <taxon>Kitasatosporales</taxon>
        <taxon>Streptomycetaceae</taxon>
        <taxon>Streptomyces</taxon>
    </lineage>
</organism>
<evidence type="ECO:0000313" key="4">
    <source>
        <dbReference type="EMBL" id="MBQ0855122.1"/>
    </source>
</evidence>
<accession>A0A940Y1Y6</accession>
<dbReference type="InterPro" id="IPR036890">
    <property type="entry name" value="HATPase_C_sf"/>
</dbReference>
<dbReference type="InterPro" id="IPR003594">
    <property type="entry name" value="HATPase_dom"/>
</dbReference>
<dbReference type="PANTHER" id="PTHR35526:SF3">
    <property type="entry name" value="ANTI-SIGMA-F FACTOR RSBW"/>
    <property type="match status" value="1"/>
</dbReference>
<dbReference type="Pfam" id="PF14417">
    <property type="entry name" value="MEDS"/>
    <property type="match status" value="1"/>
</dbReference>
<dbReference type="PANTHER" id="PTHR35526">
    <property type="entry name" value="ANTI-SIGMA-F FACTOR RSBW-RELATED"/>
    <property type="match status" value="1"/>
</dbReference>
<dbReference type="Gene3D" id="3.30.565.10">
    <property type="entry name" value="Histidine kinase-like ATPase, C-terminal domain"/>
    <property type="match status" value="1"/>
</dbReference>
<reference evidence="4 5" key="1">
    <citation type="submission" date="2021-04" db="EMBL/GenBank/DDBJ databases">
        <authorList>
            <person name="Tang X."/>
            <person name="Zhou X."/>
            <person name="Chen X."/>
            <person name="Cernava T."/>
            <person name="Zhang C."/>
        </authorList>
    </citation>
    <scope>NUCLEOTIDE SEQUENCE [LARGE SCALE GENOMIC DNA]</scope>
    <source>
        <strain evidence="4 5">BH-SS-21</strain>
    </source>
</reference>
<keyword evidence="4" id="KW-0808">Transferase</keyword>
<sequence length="308" mass="33073">MTAPLSEPFVHPALFYRGEEEYVDATVPFIREGLAAGEPVAVAVPGPKLDVLRSALGDGSTDVRFIDLTQAGRNPGRIIPRVLSVFADAHPKARVRIIGEPVWPGRTGVEYPACVQHEALINSAFEGRDAMILCPYDEAGFSEQVLTDAYATHPVVISGGRWRTSPSYAPEAVVERYNEPLPVVEGAEGYVFGADELPAARYFVAERAARFGLSGVRLDDLALVVAELTTNSVVHGGGSGTVYVWGEGGQVVCEVRDEGELKDQLAGRRPSPPAQVGGRGLLLVNYLMDLVRVRTGAEGTVVRCYVDV</sequence>
<dbReference type="CDD" id="cd16936">
    <property type="entry name" value="HATPase_RsbW-like"/>
    <property type="match status" value="1"/>
</dbReference>
<dbReference type="InterPro" id="IPR047718">
    <property type="entry name" value="RsbA-like_anti_sig"/>
</dbReference>
<comment type="caution">
    <text evidence="4">The sequence shown here is derived from an EMBL/GenBank/DDBJ whole genome shotgun (WGS) entry which is preliminary data.</text>
</comment>
<dbReference type="AlphaFoldDB" id="A0A940Y1Y6"/>
<name>A0A940Y1Y6_9ACTN</name>
<dbReference type="InterPro" id="IPR025847">
    <property type="entry name" value="MEDS_domain"/>
</dbReference>
<dbReference type="SUPFAM" id="SSF55874">
    <property type="entry name" value="ATPase domain of HSP90 chaperone/DNA topoisomerase II/histidine kinase"/>
    <property type="match status" value="1"/>
</dbReference>
<dbReference type="GO" id="GO:0004674">
    <property type="term" value="F:protein serine/threonine kinase activity"/>
    <property type="evidence" value="ECO:0007669"/>
    <property type="project" value="UniProtKB-KW"/>
</dbReference>
<feature type="domain" description="MEDS" evidence="3">
    <location>
        <begin position="11"/>
        <end position="154"/>
    </location>
</feature>
<evidence type="ECO:0000259" key="2">
    <source>
        <dbReference type="Pfam" id="PF13581"/>
    </source>
</evidence>
<dbReference type="NCBIfam" id="NF041045">
    <property type="entry name" value="RsbA_anti_sig"/>
    <property type="match status" value="1"/>
</dbReference>
<dbReference type="InterPro" id="IPR050267">
    <property type="entry name" value="Anti-sigma-factor_SerPK"/>
</dbReference>
<dbReference type="Proteomes" id="UP000677413">
    <property type="component" value="Unassembled WGS sequence"/>
</dbReference>
<protein>
    <submittedName>
        <fullName evidence="4">Sensor histidine kinase</fullName>
    </submittedName>
</protein>
<keyword evidence="4" id="KW-0418">Kinase</keyword>
<dbReference type="Pfam" id="PF13581">
    <property type="entry name" value="HATPase_c_2"/>
    <property type="match status" value="1"/>
</dbReference>
<dbReference type="EMBL" id="JAGPYQ010000002">
    <property type="protein sequence ID" value="MBQ0855122.1"/>
    <property type="molecule type" value="Genomic_DNA"/>
</dbReference>
<evidence type="ECO:0000313" key="5">
    <source>
        <dbReference type="Proteomes" id="UP000677413"/>
    </source>
</evidence>
<evidence type="ECO:0000256" key="1">
    <source>
        <dbReference type="ARBA" id="ARBA00022527"/>
    </source>
</evidence>
<keyword evidence="1" id="KW-0723">Serine/threonine-protein kinase</keyword>
<dbReference type="RefSeq" id="WP_210893264.1">
    <property type="nucleotide sequence ID" value="NZ_JAGPYQ010000002.1"/>
</dbReference>
<gene>
    <name evidence="4" type="ORF">J8N05_43945</name>
</gene>
<evidence type="ECO:0000259" key="3">
    <source>
        <dbReference type="Pfam" id="PF14417"/>
    </source>
</evidence>
<proteinExistence type="predicted"/>
<keyword evidence="5" id="KW-1185">Reference proteome</keyword>